<dbReference type="Pfam" id="PF00501">
    <property type="entry name" value="AMP-binding"/>
    <property type="match status" value="1"/>
</dbReference>
<dbReference type="InterPro" id="IPR010060">
    <property type="entry name" value="NRPS_synth"/>
</dbReference>
<dbReference type="PANTHER" id="PTHR45527:SF1">
    <property type="entry name" value="FATTY ACID SYNTHASE"/>
    <property type="match status" value="1"/>
</dbReference>
<dbReference type="Gene3D" id="1.10.1200.10">
    <property type="entry name" value="ACP-like"/>
    <property type="match status" value="1"/>
</dbReference>
<dbReference type="Gene3D" id="2.30.38.10">
    <property type="entry name" value="Luciferase, Domain 3"/>
    <property type="match status" value="1"/>
</dbReference>
<name>A0ABP3SGH4_9ACTN</name>
<keyword evidence="4" id="KW-0677">Repeat</keyword>
<dbReference type="NCBIfam" id="TIGR01720">
    <property type="entry name" value="NRPS-para261"/>
    <property type="match status" value="1"/>
</dbReference>
<dbReference type="Gene3D" id="3.40.50.980">
    <property type="match status" value="2"/>
</dbReference>
<dbReference type="RefSeq" id="WP_343997695.1">
    <property type="nucleotide sequence ID" value="NZ_BAAAGU010000004.1"/>
</dbReference>
<reference evidence="8" key="1">
    <citation type="journal article" date="2019" name="Int. J. Syst. Evol. Microbiol.">
        <title>The Global Catalogue of Microorganisms (GCM) 10K type strain sequencing project: providing services to taxonomists for standard genome sequencing and annotation.</title>
        <authorList>
            <consortium name="The Broad Institute Genomics Platform"/>
            <consortium name="The Broad Institute Genome Sequencing Center for Infectious Disease"/>
            <person name="Wu L."/>
            <person name="Ma J."/>
        </authorList>
    </citation>
    <scope>NUCLEOTIDE SEQUENCE [LARGE SCALE GENOMIC DNA]</scope>
    <source>
        <strain evidence="8">JCM 10367</strain>
    </source>
</reference>
<dbReference type="NCBIfam" id="TIGR01733">
    <property type="entry name" value="AA-adenyl-dom"/>
    <property type="match status" value="1"/>
</dbReference>
<dbReference type="CDD" id="cd05930">
    <property type="entry name" value="A_NRPS"/>
    <property type="match status" value="1"/>
</dbReference>
<evidence type="ECO:0000313" key="8">
    <source>
        <dbReference type="Proteomes" id="UP001500724"/>
    </source>
</evidence>
<dbReference type="InterPro" id="IPR025110">
    <property type="entry name" value="AMP-bd_C"/>
</dbReference>
<dbReference type="Gene3D" id="3.30.559.10">
    <property type="entry name" value="Chloramphenicol acetyltransferase-like domain"/>
    <property type="match status" value="2"/>
</dbReference>
<dbReference type="InterPro" id="IPR020845">
    <property type="entry name" value="AMP-binding_CS"/>
</dbReference>
<dbReference type="InterPro" id="IPR023213">
    <property type="entry name" value="CAT-like_dom_sf"/>
</dbReference>
<evidence type="ECO:0000313" key="7">
    <source>
        <dbReference type="EMBL" id="GAA0632973.1"/>
    </source>
</evidence>
<dbReference type="InterPro" id="IPR036736">
    <property type="entry name" value="ACP-like_sf"/>
</dbReference>
<feature type="domain" description="Carrier" evidence="6">
    <location>
        <begin position="1009"/>
        <end position="1083"/>
    </location>
</feature>
<dbReference type="InterPro" id="IPR006162">
    <property type="entry name" value="Ppantetheine_attach_site"/>
</dbReference>
<dbReference type="Gene3D" id="3.30.300.30">
    <property type="match status" value="1"/>
</dbReference>
<dbReference type="SUPFAM" id="SSF56801">
    <property type="entry name" value="Acetyl-CoA synthetase-like"/>
    <property type="match status" value="1"/>
</dbReference>
<dbReference type="InterPro" id="IPR010071">
    <property type="entry name" value="AA_adenyl_dom"/>
</dbReference>
<dbReference type="Gene3D" id="3.30.559.30">
    <property type="entry name" value="Nonribosomal peptide synthetase, condensation domain"/>
    <property type="match status" value="2"/>
</dbReference>
<organism evidence="7 8">
    <name type="scientific">Streptomyces thermocarboxydovorans</name>
    <dbReference type="NCBI Taxonomy" id="59298"/>
    <lineage>
        <taxon>Bacteria</taxon>
        <taxon>Bacillati</taxon>
        <taxon>Actinomycetota</taxon>
        <taxon>Actinomycetes</taxon>
        <taxon>Kitasatosporales</taxon>
        <taxon>Streptomycetaceae</taxon>
        <taxon>Streptomyces</taxon>
    </lineage>
</organism>
<dbReference type="PANTHER" id="PTHR45527">
    <property type="entry name" value="NONRIBOSOMAL PEPTIDE SYNTHETASE"/>
    <property type="match status" value="1"/>
</dbReference>
<dbReference type="Proteomes" id="UP001500724">
    <property type="component" value="Unassembled WGS sequence"/>
</dbReference>
<dbReference type="SUPFAM" id="SSF47336">
    <property type="entry name" value="ACP-like"/>
    <property type="match status" value="1"/>
</dbReference>
<evidence type="ECO:0000256" key="4">
    <source>
        <dbReference type="ARBA" id="ARBA00022737"/>
    </source>
</evidence>
<evidence type="ECO:0000256" key="5">
    <source>
        <dbReference type="ARBA" id="ARBA00023194"/>
    </source>
</evidence>
<comment type="caution">
    <text evidence="7">The sequence shown here is derived from an EMBL/GenBank/DDBJ whole genome shotgun (WGS) entry which is preliminary data.</text>
</comment>
<dbReference type="Pfam" id="PF00550">
    <property type="entry name" value="PP-binding"/>
    <property type="match status" value="1"/>
</dbReference>
<dbReference type="Pfam" id="PF13193">
    <property type="entry name" value="AMP-binding_C"/>
    <property type="match status" value="1"/>
</dbReference>
<dbReference type="PROSITE" id="PS00012">
    <property type="entry name" value="PHOSPHOPANTETHEINE"/>
    <property type="match status" value="1"/>
</dbReference>
<dbReference type="PROSITE" id="PS00455">
    <property type="entry name" value="AMP_BINDING"/>
    <property type="match status" value="1"/>
</dbReference>
<protein>
    <recommendedName>
        <fullName evidence="6">Carrier domain-containing protein</fullName>
    </recommendedName>
</protein>
<dbReference type="EMBL" id="BAAAGU010000004">
    <property type="protein sequence ID" value="GAA0632973.1"/>
    <property type="molecule type" value="Genomic_DNA"/>
</dbReference>
<dbReference type="InterPro" id="IPR001242">
    <property type="entry name" value="Condensation_dom"/>
</dbReference>
<dbReference type="InterPro" id="IPR009081">
    <property type="entry name" value="PP-bd_ACP"/>
</dbReference>
<evidence type="ECO:0000259" key="6">
    <source>
        <dbReference type="PROSITE" id="PS50075"/>
    </source>
</evidence>
<keyword evidence="2" id="KW-0596">Phosphopantetheine</keyword>
<dbReference type="Pfam" id="PF00668">
    <property type="entry name" value="Condensation"/>
    <property type="match status" value="2"/>
</dbReference>
<accession>A0ABP3SGH4</accession>
<evidence type="ECO:0000256" key="1">
    <source>
        <dbReference type="ARBA" id="ARBA00001957"/>
    </source>
</evidence>
<keyword evidence="5" id="KW-0045">Antibiotic biosynthesis</keyword>
<dbReference type="InterPro" id="IPR045851">
    <property type="entry name" value="AMP-bd_C_sf"/>
</dbReference>
<proteinExistence type="predicted"/>
<gene>
    <name evidence="7" type="ORF">GCM10009535_05920</name>
</gene>
<dbReference type="InterPro" id="IPR020806">
    <property type="entry name" value="PKS_PP-bd"/>
</dbReference>
<dbReference type="SUPFAM" id="SSF52777">
    <property type="entry name" value="CoA-dependent acyltransferases"/>
    <property type="match status" value="4"/>
</dbReference>
<sequence length="1560" mass="170119">MTDDLQARIAALSPDKRAVLERRLAEMAAERGPVADGRIKPRDRSVPAPLSFAQLREWTTGRIRGSNNISGALRLVGALDLSLLSKVLTEIVERHEALRSTVELRGRTPVQVVQPVTPVPTPLVDLSDLPAEEQSAEIRRRADAELVRPFAPDEAQRLRIQLLRLAPDTHVALFTTDHAASDAWSMAILVREFVTLYGIHLSGGTGGLPLPEIQFGDFAALQAEEFTDERIAAELDYWKKALDGAPTRLALPVDRPYPARPTFAGAQYHIDLSPELSEDLKTFGERENVSLFMVLLAALSVLLHRYSGQDDLVIGSAISGRNRVETEQLIGCFANLLPLRMRLSEDQTLRELVHAARDTTTAGYDHQDLPFERLLEQLGIGREAAQTPLIQVMINVLTAPASTLELPGLTISPEPMDIGPVSIDLTLFAMPRGETVSLQWQYSTELFDTETVELLASQFVNVLRQLVTKPDTAVGDVEFIVAPVAAVTAPAPGAARGPGFVELFQRRAALAPHTTAVVHDGTALSYAELNRRANRLAHELRRRGVGPEVGVGILLDRSPRLPVAILAVLKAGGYYVPLDPSYPAERLSFMLTDAGVRVLITEGEPATQGTRWPVEILRMDSLPDGPDHDLPTLPDPASLAYMVYTSGSTGRPKGAEIEHRSLVTFAREVVERFGLGSGDRFLQFASPSFDVLVEELFPIWLAGGAVVIPAEPMLGGGADLAELLERERVTVMELPTAYWHEWTRSLRRQDRRLPDWLRLVIIGGERVLPDRITMWEPLGVPLMHVYGLTETTVSSTFFRLDPPDQKRDWPNLPIGTPLPSADLRILDSRLRPVPVGGCGDLYIGGISLARGYHGRPGLTAQRFVADPDPAHPGERLYRTGDVVRQRPDGNLEFVSRADTQIKIRGFRVEPAEIEAALSLHPEISESVVDVHEPEPGDKRLVAYVVPHGSPAPAAATLREFLARELPPYMVPATFVPLDALPLTPNGKIDRAALPAPTAERPAEPEDAVTPQNPVEQSLAKIVAGVIGVESIGPHDNFFELGGDSILAIQVVAQAQDIGIRISPLDLFEHPTVASLAAVTTAAPAIDAEQGVVSGPSPLAAPQRWFCGADFTDPHHWNVSTLLELRETYPPEMLREAVQQLLVHHDGLRQRFQLNGVQTRVRIALPQGRTPFTAHDLSGLDADEQERRITELTAEAAAGLKLSVGPLIRFEFFQLGDGRPDRLAVIAHHLVADVTSLRIVVEDLRTALLALAAGQTVALPAKTTSWQSWARRLASHAGTQPVQSQRPYWTDLVEEASGVLPSDTAAADDPGPGTVADAREVVARLGSAETTELLQAVPAAHNCRIDDLLLTALGRTLSEWTGRPRTVVDLRRHTREKVFGDIDLARTVGWLDTVHPFALVSEPGSTPATTLKSVKETLRAVPEGGLGWQLLRQGNDPLPDSPAELVFAYTGQLDEPSPATDGFTVLGPAGPAASPLARRLYALDVRAAVNGGRLTVTWEYNHRLHHRETVERLAERFLAELRALAADGDATHTPSDFPLARVDRSQLDGLLNRLQSGRETP</sequence>
<keyword evidence="3" id="KW-0597">Phosphoprotein</keyword>
<dbReference type="CDD" id="cd19531">
    <property type="entry name" value="LCL_NRPS-like"/>
    <property type="match status" value="1"/>
</dbReference>
<evidence type="ECO:0000256" key="2">
    <source>
        <dbReference type="ARBA" id="ARBA00022450"/>
    </source>
</evidence>
<keyword evidence="8" id="KW-1185">Reference proteome</keyword>
<dbReference type="InterPro" id="IPR000873">
    <property type="entry name" value="AMP-dep_synth/lig_dom"/>
</dbReference>
<dbReference type="SMART" id="SM00823">
    <property type="entry name" value="PKS_PP"/>
    <property type="match status" value="1"/>
</dbReference>
<comment type="cofactor">
    <cofactor evidence="1">
        <name>pantetheine 4'-phosphate</name>
        <dbReference type="ChEBI" id="CHEBI:47942"/>
    </cofactor>
</comment>
<dbReference type="PROSITE" id="PS50075">
    <property type="entry name" value="CARRIER"/>
    <property type="match status" value="1"/>
</dbReference>
<evidence type="ECO:0000256" key="3">
    <source>
        <dbReference type="ARBA" id="ARBA00022553"/>
    </source>
</evidence>